<feature type="compositionally biased region" description="Polar residues" evidence="1">
    <location>
        <begin position="9"/>
        <end position="18"/>
    </location>
</feature>
<evidence type="ECO:0000313" key="3">
    <source>
        <dbReference type="Proteomes" id="UP001054821"/>
    </source>
</evidence>
<dbReference type="PANTHER" id="PTHR33499">
    <property type="entry name" value="OS12G0282400 PROTEIN-RELATED"/>
    <property type="match status" value="1"/>
</dbReference>
<gene>
    <name evidence="2" type="ORF">L3X38_003588</name>
</gene>
<dbReference type="PANTHER" id="PTHR33499:SF11">
    <property type="entry name" value="NO APICAL MERISTEM-ASSOCIATED C-TERMINAL DOMAIN-CONTAINING PROTEIN"/>
    <property type="match status" value="1"/>
</dbReference>
<feature type="region of interest" description="Disordered" evidence="1">
    <location>
        <begin position="1"/>
        <end position="37"/>
    </location>
</feature>
<evidence type="ECO:0000313" key="2">
    <source>
        <dbReference type="EMBL" id="KAI5350697.1"/>
    </source>
</evidence>
<sequence length="210" mass="24296">MDDHFSPQKGPQTPSSETLNEDSNKKRTRGKSCGKGLPEYVEANGGKRVTLPFNSILQVPINRIMSGKFTTEVGCIVRSHAPVCHDGWKKVSETDKKKLWEALLVKFDLDLAKDDMLIHYIDDKMSTAYTRFKHRLHNHYKKCKTPEEGRAKFPKPDWLCDFFKDPNYQEKMKQKRDDLKARLIDEAPEGTPFDSIEWTEMQTQFKPNCG</sequence>
<accession>A0AAD4ZMD1</accession>
<evidence type="ECO:0000256" key="1">
    <source>
        <dbReference type="SAM" id="MobiDB-lite"/>
    </source>
</evidence>
<name>A0AAD4ZMD1_PRUDU</name>
<comment type="caution">
    <text evidence="2">The sequence shown here is derived from an EMBL/GenBank/DDBJ whole genome shotgun (WGS) entry which is preliminary data.</text>
</comment>
<dbReference type="EMBL" id="JAJFAZ020000001">
    <property type="protein sequence ID" value="KAI5350697.1"/>
    <property type="molecule type" value="Genomic_DNA"/>
</dbReference>
<proteinExistence type="predicted"/>
<organism evidence="2 3">
    <name type="scientific">Prunus dulcis</name>
    <name type="common">Almond</name>
    <name type="synonym">Amygdalus dulcis</name>
    <dbReference type="NCBI Taxonomy" id="3755"/>
    <lineage>
        <taxon>Eukaryota</taxon>
        <taxon>Viridiplantae</taxon>
        <taxon>Streptophyta</taxon>
        <taxon>Embryophyta</taxon>
        <taxon>Tracheophyta</taxon>
        <taxon>Spermatophyta</taxon>
        <taxon>Magnoliopsida</taxon>
        <taxon>eudicotyledons</taxon>
        <taxon>Gunneridae</taxon>
        <taxon>Pentapetalae</taxon>
        <taxon>rosids</taxon>
        <taxon>fabids</taxon>
        <taxon>Rosales</taxon>
        <taxon>Rosaceae</taxon>
        <taxon>Amygdaloideae</taxon>
        <taxon>Amygdaleae</taxon>
        <taxon>Prunus</taxon>
    </lineage>
</organism>
<keyword evidence="3" id="KW-1185">Reference proteome</keyword>
<dbReference type="Proteomes" id="UP001054821">
    <property type="component" value="Chromosome 1"/>
</dbReference>
<dbReference type="AlphaFoldDB" id="A0AAD4ZMD1"/>
<reference evidence="2 3" key="1">
    <citation type="journal article" date="2022" name="G3 (Bethesda)">
        <title>Whole-genome sequence and methylome profiling of the almond [Prunus dulcis (Mill.) D.A. Webb] cultivar 'Nonpareil'.</title>
        <authorList>
            <person name="D'Amico-Willman K.M."/>
            <person name="Ouma W.Z."/>
            <person name="Meulia T."/>
            <person name="Sideli G.M."/>
            <person name="Gradziel T.M."/>
            <person name="Fresnedo-Ramirez J."/>
        </authorList>
    </citation>
    <scope>NUCLEOTIDE SEQUENCE [LARGE SCALE GENOMIC DNA]</scope>
    <source>
        <strain evidence="2">Clone GOH B32 T37-40</strain>
    </source>
</reference>
<protein>
    <submittedName>
        <fullName evidence="2">Uncharacterized protein</fullName>
    </submittedName>
</protein>